<proteinExistence type="predicted"/>
<evidence type="ECO:0000313" key="3">
    <source>
        <dbReference type="Proteomes" id="UP000823561"/>
    </source>
</evidence>
<keyword evidence="3" id="KW-1185">Reference proteome</keyword>
<accession>A0AAV6GRR0</accession>
<reference evidence="2" key="1">
    <citation type="submission" date="2020-10" db="EMBL/GenBank/DDBJ databases">
        <title>Chromosome-scale genome assembly of the Allis shad, Alosa alosa.</title>
        <authorList>
            <person name="Margot Z."/>
            <person name="Christophe K."/>
            <person name="Cabau C."/>
            <person name="Louis A."/>
            <person name="Berthelot C."/>
            <person name="Parey E."/>
            <person name="Roest Crollius H."/>
            <person name="Montfort J."/>
            <person name="Robinson-Rechavi M."/>
            <person name="Bucao C."/>
            <person name="Bouchez O."/>
            <person name="Gislard M."/>
            <person name="Lluch J."/>
            <person name="Milhes M."/>
            <person name="Lampietro C."/>
            <person name="Lopez Roques C."/>
            <person name="Donnadieu C."/>
            <person name="Braasch I."/>
            <person name="Desvignes T."/>
            <person name="Postlethwait J."/>
            <person name="Bobe J."/>
            <person name="Guiguen Y."/>
        </authorList>
    </citation>
    <scope>NUCLEOTIDE SEQUENCE</scope>
    <source>
        <strain evidence="2">M-15738</strain>
        <tissue evidence="2">Blood</tissue>
    </source>
</reference>
<gene>
    <name evidence="2" type="ORF">AALO_G00091990</name>
</gene>
<comment type="caution">
    <text evidence="2">The sequence shown here is derived from an EMBL/GenBank/DDBJ whole genome shotgun (WGS) entry which is preliminary data.</text>
</comment>
<feature type="compositionally biased region" description="Basic and acidic residues" evidence="1">
    <location>
        <begin position="79"/>
        <end position="99"/>
    </location>
</feature>
<name>A0AAV6GRR0_9TELE</name>
<feature type="region of interest" description="Disordered" evidence="1">
    <location>
        <begin position="1"/>
        <end position="99"/>
    </location>
</feature>
<evidence type="ECO:0000256" key="1">
    <source>
        <dbReference type="SAM" id="MobiDB-lite"/>
    </source>
</evidence>
<dbReference type="Proteomes" id="UP000823561">
    <property type="component" value="Chromosome 7"/>
</dbReference>
<evidence type="ECO:0000313" key="2">
    <source>
        <dbReference type="EMBL" id="KAG5277843.1"/>
    </source>
</evidence>
<protein>
    <submittedName>
        <fullName evidence="2">Uncharacterized protein</fullName>
    </submittedName>
</protein>
<dbReference type="EMBL" id="JADWDJ010000007">
    <property type="protein sequence ID" value="KAG5277843.1"/>
    <property type="molecule type" value="Genomic_DNA"/>
</dbReference>
<dbReference type="AlphaFoldDB" id="A0AAV6GRR0"/>
<organism evidence="2 3">
    <name type="scientific">Alosa alosa</name>
    <name type="common">allis shad</name>
    <dbReference type="NCBI Taxonomy" id="278164"/>
    <lineage>
        <taxon>Eukaryota</taxon>
        <taxon>Metazoa</taxon>
        <taxon>Chordata</taxon>
        <taxon>Craniata</taxon>
        <taxon>Vertebrata</taxon>
        <taxon>Euteleostomi</taxon>
        <taxon>Actinopterygii</taxon>
        <taxon>Neopterygii</taxon>
        <taxon>Teleostei</taxon>
        <taxon>Clupei</taxon>
        <taxon>Clupeiformes</taxon>
        <taxon>Clupeoidei</taxon>
        <taxon>Clupeidae</taxon>
        <taxon>Alosa</taxon>
    </lineage>
</organism>
<sequence>MRASTKGSAGSRDDESVPQARKHSRMVRVPESPVCQQMSLPPPPAYESTPHRQPAHCPELDGSIITPATSSGDPVEAQVTHHTEGGGHGDGNKSNKDNHYRMAQRMDAFEEKMDELLMLLRSSQSPPSAPVDDIAVVLLNSH</sequence>